<evidence type="ECO:0000313" key="2">
    <source>
        <dbReference type="Proteomes" id="UP000029647"/>
    </source>
</evidence>
<proteinExistence type="predicted"/>
<sequence length="84" mass="10283">MTNEEQLLLYYNYRYGFGGRWDYRYDDPRQGTSEFRFFTKYLMLHNVPLYDTMHAKAQNPVEHFQEYKDKFPTADLFEWGGGYN</sequence>
<evidence type="ECO:0000313" key="1">
    <source>
        <dbReference type="EMBL" id="GAL74318.1"/>
    </source>
</evidence>
<comment type="caution">
    <text evidence="1">The sequence shown here is derived from an EMBL/GenBank/DDBJ whole genome shotgun (WGS) entry which is preliminary data.</text>
</comment>
<protein>
    <submittedName>
        <fullName evidence="1">Uncharacterized protein</fullName>
    </submittedName>
</protein>
<name>A0A090WDL6_NONUL</name>
<accession>A0A090WDL6</accession>
<organism evidence="1 2">
    <name type="scientific">Nonlabens ulvanivorans</name>
    <name type="common">Persicivirga ulvanivorans</name>
    <dbReference type="NCBI Taxonomy" id="906888"/>
    <lineage>
        <taxon>Bacteria</taxon>
        <taxon>Pseudomonadati</taxon>
        <taxon>Bacteroidota</taxon>
        <taxon>Flavobacteriia</taxon>
        <taxon>Flavobacteriales</taxon>
        <taxon>Flavobacteriaceae</taxon>
        <taxon>Nonlabens</taxon>
    </lineage>
</organism>
<dbReference type="Proteomes" id="UP000029647">
    <property type="component" value="Unassembled WGS sequence"/>
</dbReference>
<gene>
    <name evidence="1" type="ORF">JCM19275_3173</name>
</gene>
<dbReference type="AlphaFoldDB" id="A0A090WDL6"/>
<reference evidence="1 2" key="1">
    <citation type="journal article" date="2014" name="Genome Announc.">
        <title>Draft Genome Sequences of Marine Flavobacterium Nonlabens Strains NR17, NR24, NR27, NR32, NR33, and Ara13.</title>
        <authorList>
            <person name="Nakanishi M."/>
            <person name="Meirelles P."/>
            <person name="Suzuki R."/>
            <person name="Takatani N."/>
            <person name="Mino S."/>
            <person name="Suda W."/>
            <person name="Oshima K."/>
            <person name="Hattori M."/>
            <person name="Ohkuma M."/>
            <person name="Hosokawa M."/>
            <person name="Miyashita K."/>
            <person name="Thompson F.L."/>
            <person name="Niwa A."/>
            <person name="Sawabe T."/>
            <person name="Sawabe T."/>
        </authorList>
    </citation>
    <scope>NUCLEOTIDE SEQUENCE [LARGE SCALE GENOMIC DNA]</scope>
    <source>
        <strain evidence="2">JCM19275</strain>
    </source>
</reference>
<dbReference type="EMBL" id="BBNT01000002">
    <property type="protein sequence ID" value="GAL74318.1"/>
    <property type="molecule type" value="Genomic_DNA"/>
</dbReference>